<evidence type="ECO:0000313" key="2">
    <source>
        <dbReference type="Proteomes" id="UP000831701"/>
    </source>
</evidence>
<gene>
    <name evidence="1" type="ORF">L3Q82_024302</name>
</gene>
<accession>A0ACB8WV93</accession>
<dbReference type="Proteomes" id="UP000831701">
    <property type="component" value="Chromosome 6"/>
</dbReference>
<sequence length="548" mass="60115">MCRTSTVSQGERGIMGACGHYTVIGYLPYMGYTISRLILTDEAQLLFFNSIAHFCFYFYEHNDWCLCPVMLCVRLSSTMGNTESVVVQKRLARFRPEERPVIEAVFNRLQAGAGGPPGASGKTPAGKTLTLEMLQDKSSMGSPAPDSMVRRVYQCMCSIDPGLAAPAASGKTSTSAVSGVGREQLIIFLADTLRGTAEERAPLIMAMSQRGAGAGAAMIVTCEQVAEFLQDLISAVVQILVHRGRLQGWKPERMGDGSRGVKLLADQMCSELKPSDQGGCDVSCLEDWIFRVSQVSVYLEMLVAEGLNVSLSGRPAPTLLPPCKETPWKELRCLLDLPTVMFLAPQLPDSAPWRLVFSTQLHGESFTRMVGGLAKRGPTLLLIKDTKGHVFGGFASHGWEVKPQFQGDSRCFLFTVFPRLRVYTATGYNQHFMYLNQNQQTMPNGLGMGGQHGYFGLWLDSDFGTGHSRARPKCTTYGSPQLSGEEDFTLDSMEVWAVGKPPEPEEGEEGEGKKSILDMDPEVQAMMEMAGKTLHSQGLREPEEDQEQ</sequence>
<organism evidence="1 2">
    <name type="scientific">Scortum barcoo</name>
    <name type="common">barcoo grunter</name>
    <dbReference type="NCBI Taxonomy" id="214431"/>
    <lineage>
        <taxon>Eukaryota</taxon>
        <taxon>Metazoa</taxon>
        <taxon>Chordata</taxon>
        <taxon>Craniata</taxon>
        <taxon>Vertebrata</taxon>
        <taxon>Euteleostomi</taxon>
        <taxon>Actinopterygii</taxon>
        <taxon>Neopterygii</taxon>
        <taxon>Teleostei</taxon>
        <taxon>Neoteleostei</taxon>
        <taxon>Acanthomorphata</taxon>
        <taxon>Eupercaria</taxon>
        <taxon>Centrarchiformes</taxon>
        <taxon>Terapontoidei</taxon>
        <taxon>Terapontidae</taxon>
        <taxon>Scortum</taxon>
    </lineage>
</organism>
<reference evidence="1" key="1">
    <citation type="submission" date="2022-04" db="EMBL/GenBank/DDBJ databases">
        <title>Jade perch genome.</title>
        <authorList>
            <person name="Chao B."/>
        </authorList>
    </citation>
    <scope>NUCLEOTIDE SEQUENCE</scope>
    <source>
        <strain evidence="1">CB-2022</strain>
    </source>
</reference>
<dbReference type="EMBL" id="CM041536">
    <property type="protein sequence ID" value="KAI3371747.1"/>
    <property type="molecule type" value="Genomic_DNA"/>
</dbReference>
<evidence type="ECO:0000313" key="1">
    <source>
        <dbReference type="EMBL" id="KAI3371747.1"/>
    </source>
</evidence>
<comment type="caution">
    <text evidence="1">The sequence shown here is derived from an EMBL/GenBank/DDBJ whole genome shotgun (WGS) entry which is preliminary data.</text>
</comment>
<protein>
    <submittedName>
        <fullName evidence="1">Uncharacterized protein</fullName>
    </submittedName>
</protein>
<keyword evidence="2" id="KW-1185">Reference proteome</keyword>
<proteinExistence type="predicted"/>
<name>A0ACB8WV93_9TELE</name>